<comment type="caution">
    <text evidence="1">The sequence shown here is derived from an EMBL/GenBank/DDBJ whole genome shotgun (WGS) entry which is preliminary data.</text>
</comment>
<name>A0A9P3LGD7_9APHY</name>
<accession>A0A9P3LGD7</accession>
<protein>
    <submittedName>
        <fullName evidence="1">Uncharacterized protein</fullName>
    </submittedName>
</protein>
<evidence type="ECO:0000313" key="2">
    <source>
        <dbReference type="Proteomes" id="UP000703269"/>
    </source>
</evidence>
<dbReference type="Proteomes" id="UP000703269">
    <property type="component" value="Unassembled WGS sequence"/>
</dbReference>
<keyword evidence="2" id="KW-1185">Reference proteome</keyword>
<proteinExistence type="predicted"/>
<dbReference type="AlphaFoldDB" id="A0A9P3LGD7"/>
<gene>
    <name evidence="1" type="ORF">PsYK624_091410</name>
</gene>
<organism evidence="1 2">
    <name type="scientific">Phanerochaete sordida</name>
    <dbReference type="NCBI Taxonomy" id="48140"/>
    <lineage>
        <taxon>Eukaryota</taxon>
        <taxon>Fungi</taxon>
        <taxon>Dikarya</taxon>
        <taxon>Basidiomycota</taxon>
        <taxon>Agaricomycotina</taxon>
        <taxon>Agaricomycetes</taxon>
        <taxon>Polyporales</taxon>
        <taxon>Phanerochaetaceae</taxon>
        <taxon>Phanerochaete</taxon>
    </lineage>
</organism>
<dbReference type="EMBL" id="BPQB01000029">
    <property type="protein sequence ID" value="GJE92982.1"/>
    <property type="molecule type" value="Genomic_DNA"/>
</dbReference>
<evidence type="ECO:0000313" key="1">
    <source>
        <dbReference type="EMBL" id="GJE92982.1"/>
    </source>
</evidence>
<sequence length="212" mass="23220">MCVQAFMRAARGWTLRGGGAVSVSPQLRVDCSSQQARFPWREPHSSRASSSTTLAGLKIPGHILGSICELLSLASGALNVLVVPRVPATRCCHIHMVEFSGASERSLGAPVHMLDVREIGGGKYYVGAYPPPSGTTSRFSRQFGASKRLIYHPHSVDSRSDCHLAAAQAIRSARQRLWRDSTFVRRPLHLSAIANAAPLRTLFQRLWMRSSM</sequence>
<reference evidence="1 2" key="1">
    <citation type="submission" date="2021-08" db="EMBL/GenBank/DDBJ databases">
        <title>Draft Genome Sequence of Phanerochaete sordida strain YK-624.</title>
        <authorList>
            <person name="Mori T."/>
            <person name="Dohra H."/>
            <person name="Suzuki T."/>
            <person name="Kawagishi H."/>
            <person name="Hirai H."/>
        </authorList>
    </citation>
    <scope>NUCLEOTIDE SEQUENCE [LARGE SCALE GENOMIC DNA]</scope>
    <source>
        <strain evidence="1 2">YK-624</strain>
    </source>
</reference>